<comment type="catalytic activity">
    <reaction evidence="12">
        <text>(6R)-5,10-methylene-5,6,7,8-tetrahydrofolate + NADP(+) = (6R)-5,10-methenyltetrahydrofolate + NADPH</text>
        <dbReference type="Rhea" id="RHEA:22812"/>
        <dbReference type="ChEBI" id="CHEBI:15636"/>
        <dbReference type="ChEBI" id="CHEBI:57455"/>
        <dbReference type="ChEBI" id="CHEBI:57783"/>
        <dbReference type="ChEBI" id="CHEBI:58349"/>
        <dbReference type="EC" id="1.5.1.5"/>
    </reaction>
</comment>
<dbReference type="NCBIfam" id="NF010783">
    <property type="entry name" value="PRK14186.1"/>
    <property type="match status" value="1"/>
</dbReference>
<name>A0A2V1GWH1_9GAMM</name>
<dbReference type="AlphaFoldDB" id="A0A2V1GWH1"/>
<feature type="binding site" evidence="12">
    <location>
        <begin position="166"/>
        <end position="168"/>
    </location>
    <ligand>
        <name>NADP(+)</name>
        <dbReference type="ChEBI" id="CHEBI:58349"/>
    </ligand>
</feature>
<evidence type="ECO:0000256" key="2">
    <source>
        <dbReference type="ARBA" id="ARBA00011738"/>
    </source>
</evidence>
<evidence type="ECO:0000313" key="16">
    <source>
        <dbReference type="Proteomes" id="UP000244906"/>
    </source>
</evidence>
<keyword evidence="10 12" id="KW-0486">Methionine biosynthesis</keyword>
<evidence type="ECO:0000256" key="3">
    <source>
        <dbReference type="ARBA" id="ARBA00022563"/>
    </source>
</evidence>
<keyword evidence="8 12" id="KW-0560">Oxidoreductase</keyword>
<accession>A0A2V1GWH1</accession>
<evidence type="ECO:0000313" key="15">
    <source>
        <dbReference type="EMBL" id="PVZ63469.1"/>
    </source>
</evidence>
<dbReference type="Pfam" id="PF02882">
    <property type="entry name" value="THF_DHG_CYH_C"/>
    <property type="match status" value="1"/>
</dbReference>
<dbReference type="PRINTS" id="PR00085">
    <property type="entry name" value="THFDHDRGNASE"/>
</dbReference>
<evidence type="ECO:0000259" key="13">
    <source>
        <dbReference type="Pfam" id="PF00763"/>
    </source>
</evidence>
<comment type="pathway">
    <text evidence="1 12">One-carbon metabolism; tetrahydrofolate interconversion.</text>
</comment>
<proteinExistence type="inferred from homology"/>
<dbReference type="GO" id="GO:0004477">
    <property type="term" value="F:methenyltetrahydrofolate cyclohydrolase activity"/>
    <property type="evidence" value="ECO:0007669"/>
    <property type="project" value="UniProtKB-UniRule"/>
</dbReference>
<dbReference type="CDD" id="cd01080">
    <property type="entry name" value="NAD_bind_m-THF_DH_Cyclohyd"/>
    <property type="match status" value="1"/>
</dbReference>
<keyword evidence="9 12" id="KW-0368">Histidine biosynthesis</keyword>
<sequence length="296" mass="31551">MTAQIIDGKAIAANVKVWLKQQISQLKQQHQKVPHLACVLVGENADSASYVRSKLKTANDLGMQVSDLHLPAEISQDQLLQKIQQLNLDQNINGILVQLPLPKHIDENLIIETINPEKDVDGLHPQNLGKLFANQDGIKSCTPLGCMILIDSVLSDLSGKNALVIGRSTLVGKPMAAMLLNADCSVQIAHSKTKNLAALCQQADIIIAAAGAPKLVKADWVKAEAVLIDVGLTWDQTAKQGKGGLVGDIDFASVSEKAAAITPVPGGVGPMTIAGLMLNSFEATCRQNNLPVVVYR</sequence>
<dbReference type="UniPathway" id="UPA00193"/>
<dbReference type="FunFam" id="3.40.50.10860:FF:000005">
    <property type="entry name" value="C-1-tetrahydrofolate synthase, cytoplasmic, putative"/>
    <property type="match status" value="1"/>
</dbReference>
<dbReference type="InterPro" id="IPR020867">
    <property type="entry name" value="THF_DH/CycHdrlase_CS"/>
</dbReference>
<dbReference type="SUPFAM" id="SSF51735">
    <property type="entry name" value="NAD(P)-binding Rossmann-fold domains"/>
    <property type="match status" value="1"/>
</dbReference>
<dbReference type="PANTHER" id="PTHR48099:SF5">
    <property type="entry name" value="C-1-TETRAHYDROFOLATE SYNTHASE, CYTOPLASMIC"/>
    <property type="match status" value="1"/>
</dbReference>
<dbReference type="OrthoDB" id="9803580at2"/>
<dbReference type="GO" id="GO:0035999">
    <property type="term" value="P:tetrahydrofolate interconversion"/>
    <property type="evidence" value="ECO:0007669"/>
    <property type="project" value="UniProtKB-UniRule"/>
</dbReference>
<keyword evidence="6 12" id="KW-0378">Hydrolase</keyword>
<evidence type="ECO:0000256" key="1">
    <source>
        <dbReference type="ARBA" id="ARBA00004777"/>
    </source>
</evidence>
<dbReference type="EC" id="1.5.1.5" evidence="12"/>
<dbReference type="GO" id="GO:0004488">
    <property type="term" value="F:methylenetetrahydrofolate dehydrogenase (NADP+) activity"/>
    <property type="evidence" value="ECO:0007669"/>
    <property type="project" value="UniProtKB-UniRule"/>
</dbReference>
<feature type="domain" description="Tetrahydrofolate dehydrogenase/cyclohydrolase NAD(P)-binding" evidence="14">
    <location>
        <begin position="140"/>
        <end position="287"/>
    </location>
</feature>
<dbReference type="GO" id="GO:0006164">
    <property type="term" value="P:purine nucleotide biosynthetic process"/>
    <property type="evidence" value="ECO:0007669"/>
    <property type="project" value="UniProtKB-KW"/>
</dbReference>
<dbReference type="InterPro" id="IPR046346">
    <property type="entry name" value="Aminoacid_DH-like_N_sf"/>
</dbReference>
<evidence type="ECO:0000256" key="5">
    <source>
        <dbReference type="ARBA" id="ARBA00022755"/>
    </source>
</evidence>
<keyword evidence="7 12" id="KW-0521">NADP</keyword>
<dbReference type="InterPro" id="IPR020630">
    <property type="entry name" value="THF_DH/CycHdrlase_cat_dom"/>
</dbReference>
<dbReference type="GO" id="GO:0009086">
    <property type="term" value="P:methionine biosynthetic process"/>
    <property type="evidence" value="ECO:0007669"/>
    <property type="project" value="UniProtKB-KW"/>
</dbReference>
<dbReference type="InterPro" id="IPR000672">
    <property type="entry name" value="THF_DH/CycHdrlase"/>
</dbReference>
<organism evidence="15 16">
    <name type="scientific">Pelagibaculum spongiae</name>
    <dbReference type="NCBI Taxonomy" id="2080658"/>
    <lineage>
        <taxon>Bacteria</taxon>
        <taxon>Pseudomonadati</taxon>
        <taxon>Pseudomonadota</taxon>
        <taxon>Gammaproteobacteria</taxon>
        <taxon>Oceanospirillales</taxon>
        <taxon>Pelagibaculum</taxon>
    </lineage>
</organism>
<reference evidence="15 16" key="1">
    <citation type="submission" date="2018-04" db="EMBL/GenBank/DDBJ databases">
        <title>Thalassorhabdus spongiae gen. nov., sp. nov., isolated from a marine sponge in South-West Iceland.</title>
        <authorList>
            <person name="Knobloch S."/>
            <person name="Daussin A."/>
            <person name="Johannsson R."/>
            <person name="Marteinsson V.T."/>
        </authorList>
    </citation>
    <scope>NUCLEOTIDE SEQUENCE [LARGE SCALE GENOMIC DNA]</scope>
    <source>
        <strain evidence="15 16">Hp12</strain>
    </source>
</reference>
<comment type="subunit">
    <text evidence="2 12">Homodimer.</text>
</comment>
<dbReference type="Gene3D" id="3.40.50.10860">
    <property type="entry name" value="Leucine Dehydrogenase, chain A, domain 1"/>
    <property type="match status" value="1"/>
</dbReference>
<dbReference type="Gene3D" id="3.40.50.720">
    <property type="entry name" value="NAD(P)-binding Rossmann-like Domain"/>
    <property type="match status" value="1"/>
</dbReference>
<comment type="similarity">
    <text evidence="12">Belongs to the tetrahydrofolate dehydrogenase/cyclohydrolase family.</text>
</comment>
<dbReference type="PROSITE" id="PS00766">
    <property type="entry name" value="THF_DHG_CYH_1"/>
    <property type="match status" value="1"/>
</dbReference>
<evidence type="ECO:0000256" key="6">
    <source>
        <dbReference type="ARBA" id="ARBA00022801"/>
    </source>
</evidence>
<dbReference type="HAMAP" id="MF_01576">
    <property type="entry name" value="THF_DHG_CYH"/>
    <property type="match status" value="1"/>
</dbReference>
<dbReference type="RefSeq" id="WP_116689163.1">
    <property type="nucleotide sequence ID" value="NZ_CAWNYD010000016.1"/>
</dbReference>
<dbReference type="EC" id="3.5.4.9" evidence="12"/>
<keyword evidence="16" id="KW-1185">Reference proteome</keyword>
<dbReference type="SUPFAM" id="SSF53223">
    <property type="entry name" value="Aminoacid dehydrogenase-like, N-terminal domain"/>
    <property type="match status" value="1"/>
</dbReference>
<dbReference type="InterPro" id="IPR020631">
    <property type="entry name" value="THF_DH/CycHdrlase_NAD-bd_dom"/>
</dbReference>
<comment type="caution">
    <text evidence="15">The sequence shown here is derived from an EMBL/GenBank/DDBJ whole genome shotgun (WGS) entry which is preliminary data.</text>
</comment>
<protein>
    <recommendedName>
        <fullName evidence="12">Bifunctional protein FolD</fullName>
    </recommendedName>
    <domain>
        <recommendedName>
            <fullName evidence="12">Methylenetetrahydrofolate dehydrogenase</fullName>
            <ecNumber evidence="12">1.5.1.5</ecNumber>
        </recommendedName>
    </domain>
    <domain>
        <recommendedName>
            <fullName evidence="12">Methenyltetrahydrofolate cyclohydrolase</fullName>
            <ecNumber evidence="12">3.5.4.9</ecNumber>
        </recommendedName>
    </domain>
</protein>
<gene>
    <name evidence="12" type="primary">folD</name>
    <name evidence="15" type="ORF">DC094_21425</name>
</gene>
<dbReference type="PROSITE" id="PS00767">
    <property type="entry name" value="THF_DHG_CYH_2"/>
    <property type="match status" value="1"/>
</dbReference>
<evidence type="ECO:0000256" key="11">
    <source>
        <dbReference type="ARBA" id="ARBA00023268"/>
    </source>
</evidence>
<dbReference type="EMBL" id="QDDL01000016">
    <property type="protein sequence ID" value="PVZ63469.1"/>
    <property type="molecule type" value="Genomic_DNA"/>
</dbReference>
<dbReference type="Pfam" id="PF00763">
    <property type="entry name" value="THF_DHG_CYH"/>
    <property type="match status" value="1"/>
</dbReference>
<evidence type="ECO:0000256" key="12">
    <source>
        <dbReference type="HAMAP-Rule" id="MF_01576"/>
    </source>
</evidence>
<comment type="caution">
    <text evidence="12">Lacks conserved residue(s) required for the propagation of feature annotation.</text>
</comment>
<keyword evidence="3 12" id="KW-0554">One-carbon metabolism</keyword>
<comment type="catalytic activity">
    <reaction evidence="12">
        <text>(6R)-5,10-methenyltetrahydrofolate + H2O = (6R)-10-formyltetrahydrofolate + H(+)</text>
        <dbReference type="Rhea" id="RHEA:23700"/>
        <dbReference type="ChEBI" id="CHEBI:15377"/>
        <dbReference type="ChEBI" id="CHEBI:15378"/>
        <dbReference type="ChEBI" id="CHEBI:57455"/>
        <dbReference type="ChEBI" id="CHEBI:195366"/>
        <dbReference type="EC" id="3.5.4.9"/>
    </reaction>
</comment>
<dbReference type="Proteomes" id="UP000244906">
    <property type="component" value="Unassembled WGS sequence"/>
</dbReference>
<comment type="function">
    <text evidence="12">Catalyzes the oxidation of 5,10-methylenetetrahydrofolate to 5,10-methenyltetrahydrofolate and then the hydrolysis of 5,10-methenyltetrahydrofolate to 10-formyltetrahydrofolate.</text>
</comment>
<keyword evidence="4 12" id="KW-0028">Amino-acid biosynthesis</keyword>
<evidence type="ECO:0000256" key="9">
    <source>
        <dbReference type="ARBA" id="ARBA00023102"/>
    </source>
</evidence>
<keyword evidence="5 12" id="KW-0658">Purine biosynthesis</keyword>
<dbReference type="InterPro" id="IPR036291">
    <property type="entry name" value="NAD(P)-bd_dom_sf"/>
</dbReference>
<evidence type="ECO:0000256" key="4">
    <source>
        <dbReference type="ARBA" id="ARBA00022605"/>
    </source>
</evidence>
<keyword evidence="11 12" id="KW-0511">Multifunctional enzyme</keyword>
<dbReference type="GO" id="GO:0005829">
    <property type="term" value="C:cytosol"/>
    <property type="evidence" value="ECO:0007669"/>
    <property type="project" value="TreeGrafter"/>
</dbReference>
<feature type="domain" description="Tetrahydrofolate dehydrogenase/cyclohydrolase catalytic" evidence="13">
    <location>
        <begin position="6"/>
        <end position="121"/>
    </location>
</feature>
<dbReference type="GO" id="GO:0000105">
    <property type="term" value="P:L-histidine biosynthetic process"/>
    <property type="evidence" value="ECO:0007669"/>
    <property type="project" value="UniProtKB-KW"/>
</dbReference>
<evidence type="ECO:0000256" key="10">
    <source>
        <dbReference type="ARBA" id="ARBA00023167"/>
    </source>
</evidence>
<evidence type="ECO:0000259" key="14">
    <source>
        <dbReference type="Pfam" id="PF02882"/>
    </source>
</evidence>
<evidence type="ECO:0000256" key="7">
    <source>
        <dbReference type="ARBA" id="ARBA00022857"/>
    </source>
</evidence>
<dbReference type="FunFam" id="3.40.50.720:FF:000006">
    <property type="entry name" value="Bifunctional protein FolD"/>
    <property type="match status" value="1"/>
</dbReference>
<dbReference type="PANTHER" id="PTHR48099">
    <property type="entry name" value="C-1-TETRAHYDROFOLATE SYNTHASE, CYTOPLASMIC-RELATED"/>
    <property type="match status" value="1"/>
</dbReference>
<evidence type="ECO:0000256" key="8">
    <source>
        <dbReference type="ARBA" id="ARBA00023002"/>
    </source>
</evidence>